<evidence type="ECO:0000313" key="4">
    <source>
        <dbReference type="Proteomes" id="UP001213680"/>
    </source>
</evidence>
<feature type="domain" description="Elongation factor G-binding protein C-terminal treble-clef zinc-finger" evidence="2">
    <location>
        <begin position="100"/>
        <end position="205"/>
    </location>
</feature>
<dbReference type="CDD" id="cd16342">
    <property type="entry name" value="FusC_FusB"/>
    <property type="match status" value="1"/>
</dbReference>
<keyword evidence="4" id="KW-1185">Reference proteome</keyword>
<accession>A0ABY7X1X9</accession>
<gene>
    <name evidence="3" type="ORF">PTI97_00115</name>
</gene>
<proteinExistence type="predicted"/>
<protein>
    <submittedName>
        <fullName evidence="3">FusB/FusC family EF-G-binding protein</fullName>
    </submittedName>
</protein>
<feature type="domain" description="Elongation factor G-binding protein N-terminal" evidence="1">
    <location>
        <begin position="5"/>
        <end position="86"/>
    </location>
</feature>
<evidence type="ECO:0000313" key="3">
    <source>
        <dbReference type="EMBL" id="WDH75975.1"/>
    </source>
</evidence>
<dbReference type="Pfam" id="PF16571">
    <property type="entry name" value="FBP_C"/>
    <property type="match status" value="1"/>
</dbReference>
<dbReference type="Pfam" id="PF07299">
    <property type="entry name" value="EF-G-binding_N"/>
    <property type="match status" value="1"/>
</dbReference>
<organism evidence="3 4">
    <name type="scientific">Exiguobacterium marinum</name>
    <dbReference type="NCBI Taxonomy" id="273528"/>
    <lineage>
        <taxon>Bacteria</taxon>
        <taxon>Bacillati</taxon>
        <taxon>Bacillota</taxon>
        <taxon>Bacilli</taxon>
        <taxon>Bacillales</taxon>
        <taxon>Bacillales Family XII. Incertae Sedis</taxon>
        <taxon>Exiguobacterium</taxon>
    </lineage>
</organism>
<dbReference type="Proteomes" id="UP001213680">
    <property type="component" value="Chromosome"/>
</dbReference>
<dbReference type="RefSeq" id="WP_274356838.1">
    <property type="nucleotide sequence ID" value="NZ_CP118099.1"/>
</dbReference>
<evidence type="ECO:0000259" key="2">
    <source>
        <dbReference type="Pfam" id="PF16571"/>
    </source>
</evidence>
<dbReference type="InterPro" id="IPR038344">
    <property type="entry name" value="EF-G_N_sf"/>
</dbReference>
<dbReference type="InterPro" id="IPR010841">
    <property type="entry name" value="EF-G-binding_N"/>
</dbReference>
<evidence type="ECO:0000259" key="1">
    <source>
        <dbReference type="Pfam" id="PF07299"/>
    </source>
</evidence>
<dbReference type="InterPro" id="IPR032330">
    <property type="entry name" value="EF-G-binding_C"/>
</dbReference>
<name>A0ABY7X1X9_9BACL</name>
<sequence>MSDPFIQNEQYNLIKEQVRLVKESRMQSLPPSVLRAVIDLAQSKVIYAFPEATTEQLKLLQFSTLQTNEAFEEYMQQLQEWVQPFPVVSAEQLKDLFPKQKKLRLPELADVDFGRLTYLSWNDGRSKQKLMICQHEGRLIGIVCKPSTNTKKNICAFCNQFTDVTYCVTITKAKQAKNPDYYKAIGTYICVDSKTCNEHITSQEALHTFVHKALQV</sequence>
<reference evidence="3 4" key="1">
    <citation type="submission" date="2023-02" db="EMBL/GenBank/DDBJ databases">
        <title>A bacterium isolated from plastisphere.</title>
        <authorList>
            <person name="Sun Y."/>
        </authorList>
    </citation>
    <scope>NUCLEOTIDE SEQUENCE [LARGE SCALE GENOMIC DNA]</scope>
    <source>
        <strain evidence="4">a-1</strain>
    </source>
</reference>
<dbReference type="EMBL" id="CP118099">
    <property type="protein sequence ID" value="WDH75975.1"/>
    <property type="molecule type" value="Genomic_DNA"/>
</dbReference>
<dbReference type="Gene3D" id="1.20.1280.250">
    <property type="match status" value="1"/>
</dbReference>